<evidence type="ECO:0000259" key="3">
    <source>
        <dbReference type="SMART" id="SM00701"/>
    </source>
</evidence>
<comment type="caution">
    <text evidence="4">The sequence shown here is derived from an EMBL/GenBank/DDBJ whole genome shotgun (WGS) entry which is preliminary data.</text>
</comment>
<feature type="domain" description="Peptidoglycan recognition protein family" evidence="3">
    <location>
        <begin position="1"/>
        <end position="119"/>
    </location>
</feature>
<proteinExistence type="inferred from homology"/>
<evidence type="ECO:0000313" key="5">
    <source>
        <dbReference type="Proteomes" id="UP000764045"/>
    </source>
</evidence>
<dbReference type="RefSeq" id="WP_205111745.1">
    <property type="nucleotide sequence ID" value="NZ_JACJJL010000033.1"/>
</dbReference>
<accession>A0A938WQ52</accession>
<sequence>MRTITLIIVHCSANRAGSALRLADIDRYHRSLGWKGCGYHYVIPTDGTIETGRTEAEVGAHCKKHNRHSIGICYIGGMSADGKPADTRTDAQRTSLRKLLEALHRKYPRALIVGHRDLDPQKDCPCFNAVSEYADLQPH</sequence>
<dbReference type="InterPro" id="IPR036505">
    <property type="entry name" value="Amidase/PGRP_sf"/>
</dbReference>
<feature type="domain" description="N-acetylmuramoyl-L-alanine amidase" evidence="2">
    <location>
        <begin position="1"/>
        <end position="126"/>
    </location>
</feature>
<reference evidence="4 5" key="1">
    <citation type="journal article" date="2021" name="Sci. Rep.">
        <title>The distribution of antibiotic resistance genes in chicken gut microbiota commensals.</title>
        <authorList>
            <person name="Juricova H."/>
            <person name="Matiasovicova J."/>
            <person name="Kubasova T."/>
            <person name="Cejkova D."/>
            <person name="Rychlik I."/>
        </authorList>
    </citation>
    <scope>NUCLEOTIDE SEQUENCE [LARGE SCALE GENOMIC DNA]</scope>
    <source>
        <strain evidence="4 5">An819</strain>
    </source>
</reference>
<dbReference type="GO" id="GO:0008270">
    <property type="term" value="F:zinc ion binding"/>
    <property type="evidence" value="ECO:0007669"/>
    <property type="project" value="InterPro"/>
</dbReference>
<organism evidence="4 5">
    <name type="scientific">Marseilla massiliensis</name>
    <dbReference type="NCBI Taxonomy" id="1841864"/>
    <lineage>
        <taxon>Bacteria</taxon>
        <taxon>Pseudomonadati</taxon>
        <taxon>Bacteroidota</taxon>
        <taxon>Bacteroidia</taxon>
        <taxon>Bacteroidales</taxon>
        <taxon>Prevotellaceae</taxon>
        <taxon>Marseilla</taxon>
    </lineage>
</organism>
<dbReference type="SUPFAM" id="SSF55846">
    <property type="entry name" value="N-acetylmuramoyl-L-alanine amidase-like"/>
    <property type="match status" value="1"/>
</dbReference>
<dbReference type="Pfam" id="PF01510">
    <property type="entry name" value="Amidase_2"/>
    <property type="match status" value="1"/>
</dbReference>
<protein>
    <submittedName>
        <fullName evidence="4">N-acetylmuramoyl-L-alanine amidase</fullName>
    </submittedName>
</protein>
<dbReference type="SMART" id="SM00644">
    <property type="entry name" value="Ami_2"/>
    <property type="match status" value="1"/>
</dbReference>
<dbReference type="AlphaFoldDB" id="A0A938WQ52"/>
<dbReference type="SMART" id="SM00701">
    <property type="entry name" value="PGRP"/>
    <property type="match status" value="1"/>
</dbReference>
<evidence type="ECO:0000256" key="1">
    <source>
        <dbReference type="ARBA" id="ARBA00007553"/>
    </source>
</evidence>
<dbReference type="GO" id="GO:0008745">
    <property type="term" value="F:N-acetylmuramoyl-L-alanine amidase activity"/>
    <property type="evidence" value="ECO:0007669"/>
    <property type="project" value="InterPro"/>
</dbReference>
<evidence type="ECO:0000259" key="2">
    <source>
        <dbReference type="SMART" id="SM00644"/>
    </source>
</evidence>
<dbReference type="EMBL" id="JACJJL010000033">
    <property type="protein sequence ID" value="MBM6662886.1"/>
    <property type="molecule type" value="Genomic_DNA"/>
</dbReference>
<dbReference type="Gene3D" id="3.40.80.10">
    <property type="entry name" value="Peptidoglycan recognition protein-like"/>
    <property type="match status" value="1"/>
</dbReference>
<comment type="similarity">
    <text evidence="1">Belongs to the N-acetylmuramoyl-L-alanine amidase 2 family.</text>
</comment>
<dbReference type="InterPro" id="IPR002502">
    <property type="entry name" value="Amidase_domain"/>
</dbReference>
<evidence type="ECO:0000313" key="4">
    <source>
        <dbReference type="EMBL" id="MBM6662886.1"/>
    </source>
</evidence>
<dbReference type="InterPro" id="IPR006619">
    <property type="entry name" value="PGRP_domain_met/bac"/>
</dbReference>
<dbReference type="PANTHER" id="PTHR11022">
    <property type="entry name" value="PEPTIDOGLYCAN RECOGNITION PROTEIN"/>
    <property type="match status" value="1"/>
</dbReference>
<dbReference type="CDD" id="cd06583">
    <property type="entry name" value="PGRP"/>
    <property type="match status" value="1"/>
</dbReference>
<dbReference type="Proteomes" id="UP000764045">
    <property type="component" value="Unassembled WGS sequence"/>
</dbReference>
<dbReference type="InterPro" id="IPR015510">
    <property type="entry name" value="PGRP"/>
</dbReference>
<keyword evidence="5" id="KW-1185">Reference proteome</keyword>
<gene>
    <name evidence="4" type="ORF">H6B30_14240</name>
</gene>
<dbReference type="GO" id="GO:0009253">
    <property type="term" value="P:peptidoglycan catabolic process"/>
    <property type="evidence" value="ECO:0007669"/>
    <property type="project" value="InterPro"/>
</dbReference>
<name>A0A938WQ52_9BACT</name>
<dbReference type="PANTHER" id="PTHR11022:SF41">
    <property type="entry name" value="PEPTIDOGLYCAN-RECOGNITION PROTEIN LC-RELATED"/>
    <property type="match status" value="1"/>
</dbReference>